<feature type="binding site" evidence="11">
    <location>
        <position position="165"/>
    </location>
    <ligand>
        <name>NAD(+)</name>
        <dbReference type="ChEBI" id="CHEBI:57540"/>
    </ligand>
</feature>
<feature type="active site" description="Proton acceptor" evidence="10">
    <location>
        <position position="148"/>
    </location>
</feature>
<dbReference type="CDD" id="cd05372">
    <property type="entry name" value="ENR_SDR"/>
    <property type="match status" value="1"/>
</dbReference>
<dbReference type="SUPFAM" id="SSF51735">
    <property type="entry name" value="NAD(P)-binding Rossmann-fold domains"/>
    <property type="match status" value="1"/>
</dbReference>
<comment type="similarity">
    <text evidence="2 9">Belongs to the short-chain dehydrogenases/reductases (SDR) family. FabI subfamily.</text>
</comment>
<dbReference type="GO" id="GO:0004318">
    <property type="term" value="F:enoyl-[acyl-carrier-protein] reductase (NADH) activity"/>
    <property type="evidence" value="ECO:0007669"/>
    <property type="project" value="UniProtKB-EC"/>
</dbReference>
<evidence type="ECO:0000313" key="13">
    <source>
        <dbReference type="Proteomes" id="UP000253934"/>
    </source>
</evidence>
<proteinExistence type="inferred from homology"/>
<feature type="active site" description="Proton acceptor" evidence="10">
    <location>
        <position position="158"/>
    </location>
</feature>
<evidence type="ECO:0000256" key="6">
    <source>
        <dbReference type="ARBA" id="ARBA00023027"/>
    </source>
</evidence>
<keyword evidence="7" id="KW-0443">Lipid metabolism</keyword>
<name>A0A369KY44_9BACT</name>
<keyword evidence="6 9" id="KW-0520">NAD</keyword>
<sequence length="263" mass="28821">MKHAQILAGKRGIVFGVANNKSIAWACAQLCAEHGAQLAFNYLGEAQEKRVRELVKELPSALVFPCDVTKDDQIETFYSNIQREWETIDFIIHSVAFTEKENLKDKFMVVSRESFSSTLDVSAYSLLAVTRPAISLMKKGGSVITMSYYGAEKVVPRYNVMGVAKAALESCAKYMAHDLGEVGIRVNAISAGPIRTLSSSAIPGIKEMLDNSQKYSPLKRNVTTEDVARTAVYLLSELSSGVTGEVVHVDCGYNTLGMFSMVE</sequence>
<dbReference type="FunFam" id="3.40.50.720:FF:000054">
    <property type="entry name" value="Enoyl-[acyl-carrier-protein] reductase [NADH]"/>
    <property type="match status" value="1"/>
</dbReference>
<dbReference type="InterPro" id="IPR036291">
    <property type="entry name" value="NAD(P)-bd_dom_sf"/>
</dbReference>
<dbReference type="PANTHER" id="PTHR43159">
    <property type="entry name" value="ENOYL-[ACYL-CARRIER-PROTEIN] REDUCTASE"/>
    <property type="match status" value="1"/>
</dbReference>
<dbReference type="AlphaFoldDB" id="A0A369KY44"/>
<evidence type="ECO:0000256" key="3">
    <source>
        <dbReference type="ARBA" id="ARBA00022516"/>
    </source>
</evidence>
<dbReference type="PRINTS" id="PR00081">
    <property type="entry name" value="GDHRDH"/>
</dbReference>
<protein>
    <recommendedName>
        <fullName evidence="9">Enoyl-[acyl-carrier-protein] reductase [NADH]</fullName>
        <ecNumber evidence="9">1.3.1.9</ecNumber>
    </recommendedName>
</protein>
<feature type="binding site" evidence="11">
    <location>
        <position position="95"/>
    </location>
    <ligand>
        <name>NAD(+)</name>
        <dbReference type="ChEBI" id="CHEBI:57540"/>
    </ligand>
</feature>
<dbReference type="Gene3D" id="1.10.8.400">
    <property type="entry name" value="Enoyl acyl carrier protein reductase"/>
    <property type="match status" value="1"/>
</dbReference>
<dbReference type="Gene3D" id="3.40.50.720">
    <property type="entry name" value="NAD(P)-binding Rossmann-like Domain"/>
    <property type="match status" value="1"/>
</dbReference>
<feature type="binding site" evidence="11">
    <location>
        <begin position="67"/>
        <end position="68"/>
    </location>
    <ligand>
        <name>NAD(+)</name>
        <dbReference type="ChEBI" id="CHEBI:57540"/>
    </ligand>
</feature>
<evidence type="ECO:0000256" key="1">
    <source>
        <dbReference type="ARBA" id="ARBA00005194"/>
    </source>
</evidence>
<gene>
    <name evidence="12" type="ORF">DCC88_04195</name>
</gene>
<dbReference type="UniPathway" id="UPA00094"/>
<evidence type="ECO:0000256" key="10">
    <source>
        <dbReference type="PIRSR" id="PIRSR000094-1"/>
    </source>
</evidence>
<keyword evidence="3 9" id="KW-0444">Lipid biosynthesis</keyword>
<feature type="binding site" evidence="11">
    <location>
        <position position="16"/>
    </location>
    <ligand>
        <name>NAD(+)</name>
        <dbReference type="ChEBI" id="CHEBI:57540"/>
    </ligand>
</feature>
<evidence type="ECO:0000256" key="2">
    <source>
        <dbReference type="ARBA" id="ARBA00009233"/>
    </source>
</evidence>
<dbReference type="PANTHER" id="PTHR43159:SF2">
    <property type="entry name" value="ENOYL-[ACYL-CARRIER-PROTEIN] REDUCTASE [NADH], CHLOROPLASTIC"/>
    <property type="match status" value="1"/>
</dbReference>
<evidence type="ECO:0000313" key="12">
    <source>
        <dbReference type="EMBL" id="RDB36634.1"/>
    </source>
</evidence>
<comment type="pathway">
    <text evidence="1">Lipid metabolism; fatty acid biosynthesis.</text>
</comment>
<comment type="catalytic activity">
    <reaction evidence="9">
        <text>a 2,3-saturated acyl-[ACP] + NAD(+) = a (2E)-enoyl-[ACP] + NADH + H(+)</text>
        <dbReference type="Rhea" id="RHEA:10240"/>
        <dbReference type="Rhea" id="RHEA-COMP:9925"/>
        <dbReference type="Rhea" id="RHEA-COMP:9926"/>
        <dbReference type="ChEBI" id="CHEBI:15378"/>
        <dbReference type="ChEBI" id="CHEBI:57540"/>
        <dbReference type="ChEBI" id="CHEBI:57945"/>
        <dbReference type="ChEBI" id="CHEBI:78784"/>
        <dbReference type="ChEBI" id="CHEBI:78785"/>
        <dbReference type="EC" id="1.3.1.9"/>
    </reaction>
</comment>
<evidence type="ECO:0000256" key="8">
    <source>
        <dbReference type="ARBA" id="ARBA00023160"/>
    </source>
</evidence>
<keyword evidence="5 9" id="KW-0560">Oxidoreductase</keyword>
<evidence type="ECO:0000256" key="7">
    <source>
        <dbReference type="ARBA" id="ARBA00023098"/>
    </source>
</evidence>
<keyword evidence="8 9" id="KW-0275">Fatty acid biosynthesis</keyword>
<organism evidence="12 13">
    <name type="scientific">Spirobacillus cienkowskii</name>
    <dbReference type="NCBI Taxonomy" id="495820"/>
    <lineage>
        <taxon>Bacteria</taxon>
        <taxon>Pseudomonadati</taxon>
        <taxon>Bdellovibrionota</taxon>
        <taxon>Oligoflexia</taxon>
        <taxon>Silvanigrellales</taxon>
        <taxon>Spirobacillus</taxon>
    </lineage>
</organism>
<comment type="caution">
    <text evidence="12">The sequence shown here is derived from an EMBL/GenBank/DDBJ whole genome shotgun (WGS) entry which is preliminary data.</text>
</comment>
<evidence type="ECO:0000256" key="4">
    <source>
        <dbReference type="ARBA" id="ARBA00022832"/>
    </source>
</evidence>
<dbReference type="RefSeq" id="WP_338637510.1">
    <property type="nucleotide sequence ID" value="NZ_CP146516.1"/>
</dbReference>
<dbReference type="FunFam" id="1.10.8.400:FF:000001">
    <property type="entry name" value="Enoyl-[acyl-carrier-protein] reductase [NADH]"/>
    <property type="match status" value="1"/>
</dbReference>
<dbReference type="InterPro" id="IPR002347">
    <property type="entry name" value="SDR_fam"/>
</dbReference>
<feature type="binding site" evidence="11">
    <location>
        <begin position="194"/>
        <end position="198"/>
    </location>
    <ligand>
        <name>NAD(+)</name>
        <dbReference type="ChEBI" id="CHEBI:57540"/>
    </ligand>
</feature>
<dbReference type="InterPro" id="IPR014358">
    <property type="entry name" value="Enoyl-ACP_Rdtase_NADH"/>
</dbReference>
<keyword evidence="13" id="KW-1185">Reference proteome</keyword>
<dbReference type="PIRSF" id="PIRSF000094">
    <property type="entry name" value="Enoyl-ACP_rdct"/>
    <property type="match status" value="1"/>
</dbReference>
<reference evidence="12" key="1">
    <citation type="submission" date="2018-04" db="EMBL/GenBank/DDBJ databases">
        <title>Draft genome sequence of the Candidatus Spirobacillus cienkowskii, a pathogen of freshwater Daphnia species, reconstructed from hemolymph metagenomic reads.</title>
        <authorList>
            <person name="Bresciani L."/>
            <person name="Lemos L.N."/>
            <person name="Wale N."/>
            <person name="Lin J.Y."/>
            <person name="Fernandes G.R."/>
            <person name="Duffy M.A."/>
            <person name="Rodrigues J.M."/>
        </authorList>
    </citation>
    <scope>NUCLEOTIDE SEQUENCE [LARGE SCALE GENOMIC DNA]</scope>
    <source>
        <strain evidence="12">Binning01</strain>
    </source>
</reference>
<dbReference type="Proteomes" id="UP000253934">
    <property type="component" value="Unassembled WGS sequence"/>
</dbReference>
<feature type="binding site" evidence="11">
    <location>
        <begin position="22"/>
        <end position="23"/>
    </location>
    <ligand>
        <name>NAD(+)</name>
        <dbReference type="ChEBI" id="CHEBI:57540"/>
    </ligand>
</feature>
<dbReference type="EMBL" id="QOVW01000058">
    <property type="protein sequence ID" value="RDB36634.1"/>
    <property type="molecule type" value="Genomic_DNA"/>
</dbReference>
<evidence type="ECO:0000256" key="5">
    <source>
        <dbReference type="ARBA" id="ARBA00023002"/>
    </source>
</evidence>
<dbReference type="EC" id="1.3.1.9" evidence="9"/>
<dbReference type="GO" id="GO:0006633">
    <property type="term" value="P:fatty acid biosynthetic process"/>
    <property type="evidence" value="ECO:0007669"/>
    <property type="project" value="UniProtKB-UniPathway"/>
</dbReference>
<accession>A0A369KY44</accession>
<evidence type="ECO:0000256" key="9">
    <source>
        <dbReference type="PIRNR" id="PIRNR000094"/>
    </source>
</evidence>
<dbReference type="Pfam" id="PF13561">
    <property type="entry name" value="adh_short_C2"/>
    <property type="match status" value="1"/>
</dbReference>
<keyword evidence="4" id="KW-0276">Fatty acid metabolism</keyword>
<evidence type="ECO:0000256" key="11">
    <source>
        <dbReference type="PIRSR" id="PIRSR000094-3"/>
    </source>
</evidence>